<evidence type="ECO:0000256" key="1">
    <source>
        <dbReference type="SAM" id="MobiDB-lite"/>
    </source>
</evidence>
<dbReference type="EMBL" id="VJMJ01000314">
    <property type="protein sequence ID" value="KAF0723142.1"/>
    <property type="molecule type" value="Genomic_DNA"/>
</dbReference>
<organism evidence="2 3">
    <name type="scientific">Aphanomyces euteiches</name>
    <dbReference type="NCBI Taxonomy" id="100861"/>
    <lineage>
        <taxon>Eukaryota</taxon>
        <taxon>Sar</taxon>
        <taxon>Stramenopiles</taxon>
        <taxon>Oomycota</taxon>
        <taxon>Saprolegniomycetes</taxon>
        <taxon>Saprolegniales</taxon>
        <taxon>Verrucalvaceae</taxon>
        <taxon>Aphanomyces</taxon>
    </lineage>
</organism>
<proteinExistence type="predicted"/>
<gene>
    <name evidence="2" type="ORF">Ae201684_017889</name>
</gene>
<name>A0A6G0W7Q9_9STRA</name>
<dbReference type="VEuPathDB" id="FungiDB:AeMF1_017981"/>
<keyword evidence="3" id="KW-1185">Reference proteome</keyword>
<comment type="caution">
    <text evidence="2">The sequence shown here is derived from an EMBL/GenBank/DDBJ whole genome shotgun (WGS) entry which is preliminary data.</text>
</comment>
<feature type="compositionally biased region" description="Low complexity" evidence="1">
    <location>
        <begin position="156"/>
        <end position="168"/>
    </location>
</feature>
<dbReference type="AlphaFoldDB" id="A0A6G0W7Q9"/>
<sequence length="195" mass="21419">MTLARVCQVDCRLSKSMRLGHFKIDMVSNNPTRTRQRNLKNCIVPGCPNQVYARQVCCRHEPRRRAPCQDAIYALERMGFALPMALQSADATNQDAITQHGGGRRCTTHGCTSHARYKGKCKRHARSDTPVDMMALWGAPGDSNHELSNSDDSMDDAAASIPSPSSRDACGESNGEHAASPLEMMMEVCELLLSP</sequence>
<evidence type="ECO:0000313" key="2">
    <source>
        <dbReference type="EMBL" id="KAF0723142.1"/>
    </source>
</evidence>
<dbReference type="Proteomes" id="UP000481153">
    <property type="component" value="Unassembled WGS sequence"/>
</dbReference>
<evidence type="ECO:0000313" key="3">
    <source>
        <dbReference type="Proteomes" id="UP000481153"/>
    </source>
</evidence>
<protein>
    <submittedName>
        <fullName evidence="2">Uncharacterized protein</fullName>
    </submittedName>
</protein>
<reference evidence="2 3" key="1">
    <citation type="submission" date="2019-07" db="EMBL/GenBank/DDBJ databases">
        <title>Genomics analysis of Aphanomyces spp. identifies a new class of oomycete effector associated with host adaptation.</title>
        <authorList>
            <person name="Gaulin E."/>
        </authorList>
    </citation>
    <scope>NUCLEOTIDE SEQUENCE [LARGE SCALE GENOMIC DNA]</scope>
    <source>
        <strain evidence="2 3">ATCC 201684</strain>
    </source>
</reference>
<feature type="region of interest" description="Disordered" evidence="1">
    <location>
        <begin position="139"/>
        <end position="179"/>
    </location>
</feature>
<accession>A0A6G0W7Q9</accession>